<protein>
    <submittedName>
        <fullName evidence="1">Uncharacterized protein</fullName>
    </submittedName>
</protein>
<sequence length="57" mass="6155">MIKNSAEVLGGCCSKFFILENLGPQKDVVKEVGQSNVVHIVTDNDSALVKAGEMMME</sequence>
<keyword evidence="2" id="KW-1185">Reference proteome</keyword>
<dbReference type="Proteomes" id="UP000507245">
    <property type="component" value="Unassembled WGS sequence"/>
</dbReference>
<accession>A0A6J5WW77</accession>
<proteinExistence type="predicted"/>
<dbReference type="AlphaFoldDB" id="A0A6J5WW77"/>
<dbReference type="OrthoDB" id="2442898at2759"/>
<reference evidence="2" key="1">
    <citation type="journal article" date="2020" name="Genome Biol.">
        <title>Gamete binning: chromosome-level and haplotype-resolved genome assembly enabled by high-throughput single-cell sequencing of gamete genomes.</title>
        <authorList>
            <person name="Campoy J.A."/>
            <person name="Sun H."/>
            <person name="Goel M."/>
            <person name="Jiao W.-B."/>
            <person name="Folz-Donahue K."/>
            <person name="Wang N."/>
            <person name="Rubio M."/>
            <person name="Liu C."/>
            <person name="Kukat C."/>
            <person name="Ruiz D."/>
            <person name="Huettel B."/>
            <person name="Schneeberger K."/>
        </authorList>
    </citation>
    <scope>NUCLEOTIDE SEQUENCE [LARGE SCALE GENOMIC DNA]</scope>
    <source>
        <strain evidence="2">cv. Rojo Pasion</strain>
    </source>
</reference>
<dbReference type="EMBL" id="CAEKKB010000003">
    <property type="protein sequence ID" value="CAB4303942.1"/>
    <property type="molecule type" value="Genomic_DNA"/>
</dbReference>
<gene>
    <name evidence="1" type="ORF">ORAREDHAP_LOCUS20924</name>
</gene>
<evidence type="ECO:0000313" key="1">
    <source>
        <dbReference type="EMBL" id="CAB4303942.1"/>
    </source>
</evidence>
<organism evidence="1 2">
    <name type="scientific">Prunus armeniaca</name>
    <name type="common">Apricot</name>
    <name type="synonym">Armeniaca vulgaris</name>
    <dbReference type="NCBI Taxonomy" id="36596"/>
    <lineage>
        <taxon>Eukaryota</taxon>
        <taxon>Viridiplantae</taxon>
        <taxon>Streptophyta</taxon>
        <taxon>Embryophyta</taxon>
        <taxon>Tracheophyta</taxon>
        <taxon>Spermatophyta</taxon>
        <taxon>Magnoliopsida</taxon>
        <taxon>eudicotyledons</taxon>
        <taxon>Gunneridae</taxon>
        <taxon>Pentapetalae</taxon>
        <taxon>rosids</taxon>
        <taxon>fabids</taxon>
        <taxon>Rosales</taxon>
        <taxon>Rosaceae</taxon>
        <taxon>Amygdaloideae</taxon>
        <taxon>Amygdaleae</taxon>
        <taxon>Prunus</taxon>
    </lineage>
</organism>
<name>A0A6J5WW77_PRUAR</name>
<evidence type="ECO:0000313" key="2">
    <source>
        <dbReference type="Proteomes" id="UP000507245"/>
    </source>
</evidence>